<reference evidence="3" key="4">
    <citation type="journal article" date="2015" name="G3 (Bethesda)">
        <title>Genome sequences of three phytopathogenic species of the Magnaporthaceae family of fungi.</title>
        <authorList>
            <person name="Okagaki L.H."/>
            <person name="Nunes C.C."/>
            <person name="Sailsbery J."/>
            <person name="Clay B."/>
            <person name="Brown D."/>
            <person name="John T."/>
            <person name="Oh Y."/>
            <person name="Young N."/>
            <person name="Fitzgerald M."/>
            <person name="Haas B.J."/>
            <person name="Zeng Q."/>
            <person name="Young S."/>
            <person name="Adiconis X."/>
            <person name="Fan L."/>
            <person name="Levin J.Z."/>
            <person name="Mitchell T.K."/>
            <person name="Okubara P.A."/>
            <person name="Farman M.L."/>
            <person name="Kohn L.M."/>
            <person name="Birren B."/>
            <person name="Ma L.-J."/>
            <person name="Dean R.A."/>
        </authorList>
    </citation>
    <scope>NUCLEOTIDE SEQUENCE</scope>
    <source>
        <strain evidence="3">ATCC 64411 / 73-15</strain>
    </source>
</reference>
<dbReference type="EMBL" id="GL876976">
    <property type="protein sequence ID" value="KLU91163.1"/>
    <property type="molecule type" value="Genomic_DNA"/>
</dbReference>
<name>A0A0C4EAL1_MAGP6</name>
<sequence>MHPVKEAHNRALGRCPSAPPTWRGPRPSSGRGAWTTSGTCWSRTRTIRAAGPSISSGTGCTTTCFVLHLVPSQQLTEGDGDGEGAAGGGGAKIISFTWDGKYF</sequence>
<dbReference type="AlphaFoldDB" id="A0A0C4EAL1"/>
<dbReference type="EMBL" id="ADBL01002478">
    <property type="status" value="NOT_ANNOTATED_CDS"/>
    <property type="molecule type" value="Genomic_DNA"/>
</dbReference>
<reference evidence="2" key="3">
    <citation type="submission" date="2011-03" db="EMBL/GenBank/DDBJ databases">
        <title>Annotation of Magnaporthe poae ATCC 64411.</title>
        <authorList>
            <person name="Ma L.-J."/>
            <person name="Dead R."/>
            <person name="Young S.K."/>
            <person name="Zeng Q."/>
            <person name="Gargeya S."/>
            <person name="Fitzgerald M."/>
            <person name="Haas B."/>
            <person name="Abouelleil A."/>
            <person name="Alvarado L."/>
            <person name="Arachchi H.M."/>
            <person name="Berlin A."/>
            <person name="Brown A."/>
            <person name="Chapman S.B."/>
            <person name="Chen Z."/>
            <person name="Dunbar C."/>
            <person name="Freedman E."/>
            <person name="Gearin G."/>
            <person name="Gellesch M."/>
            <person name="Goldberg J."/>
            <person name="Griggs A."/>
            <person name="Gujja S."/>
            <person name="Heiman D."/>
            <person name="Howarth C."/>
            <person name="Larson L."/>
            <person name="Lui A."/>
            <person name="MacDonald P.J.P."/>
            <person name="Mehta T."/>
            <person name="Montmayeur A."/>
            <person name="Murphy C."/>
            <person name="Neiman D."/>
            <person name="Pearson M."/>
            <person name="Priest M."/>
            <person name="Roberts A."/>
            <person name="Saif S."/>
            <person name="Shea T."/>
            <person name="Shenoy N."/>
            <person name="Sisk P."/>
            <person name="Stolte C."/>
            <person name="Sykes S."/>
            <person name="Yandava C."/>
            <person name="Wortman J."/>
            <person name="Nusbaum C."/>
            <person name="Birren B."/>
        </authorList>
    </citation>
    <scope>NUCLEOTIDE SEQUENCE</scope>
    <source>
        <strain evidence="2">ATCC 64411</strain>
    </source>
</reference>
<dbReference type="VEuPathDB" id="FungiDB:MAPG_09686"/>
<accession>A0A0C4EAL1</accession>
<reference evidence="2" key="1">
    <citation type="submission" date="2010-05" db="EMBL/GenBank/DDBJ databases">
        <title>The Genome Sequence of Magnaporthe poae strain ATCC 64411.</title>
        <authorList>
            <consortium name="The Broad Institute Genome Sequencing Platform"/>
            <consortium name="Broad Institute Genome Sequencing Center for Infectious Disease"/>
            <person name="Ma L.-J."/>
            <person name="Dead R."/>
            <person name="Young S."/>
            <person name="Zeng Q."/>
            <person name="Koehrsen M."/>
            <person name="Alvarado L."/>
            <person name="Berlin A."/>
            <person name="Chapman S.B."/>
            <person name="Chen Z."/>
            <person name="Freedman E."/>
            <person name="Gellesch M."/>
            <person name="Goldberg J."/>
            <person name="Griggs A."/>
            <person name="Gujja S."/>
            <person name="Heilman E.R."/>
            <person name="Heiman D."/>
            <person name="Hepburn T."/>
            <person name="Howarth C."/>
            <person name="Jen D."/>
            <person name="Larson L."/>
            <person name="Mehta T."/>
            <person name="Neiman D."/>
            <person name="Pearson M."/>
            <person name="Roberts A."/>
            <person name="Saif S."/>
            <person name="Shea T."/>
            <person name="Shenoy N."/>
            <person name="Sisk P."/>
            <person name="Stolte C."/>
            <person name="Sykes S."/>
            <person name="Walk T."/>
            <person name="White J."/>
            <person name="Yandava C."/>
            <person name="Haas B."/>
            <person name="Nusbaum C."/>
            <person name="Birren B."/>
        </authorList>
    </citation>
    <scope>NUCLEOTIDE SEQUENCE</scope>
    <source>
        <strain evidence="2">ATCC 64411</strain>
    </source>
</reference>
<evidence type="ECO:0000313" key="4">
    <source>
        <dbReference type="Proteomes" id="UP000011715"/>
    </source>
</evidence>
<organism evidence="3 4">
    <name type="scientific">Magnaporthiopsis poae (strain ATCC 64411 / 73-15)</name>
    <name type="common">Kentucky bluegrass fungus</name>
    <name type="synonym">Magnaporthe poae</name>
    <dbReference type="NCBI Taxonomy" id="644358"/>
    <lineage>
        <taxon>Eukaryota</taxon>
        <taxon>Fungi</taxon>
        <taxon>Dikarya</taxon>
        <taxon>Ascomycota</taxon>
        <taxon>Pezizomycotina</taxon>
        <taxon>Sordariomycetes</taxon>
        <taxon>Sordariomycetidae</taxon>
        <taxon>Magnaporthales</taxon>
        <taxon>Magnaporthaceae</taxon>
        <taxon>Magnaporthiopsis</taxon>
    </lineage>
</organism>
<gene>
    <name evidence="2" type="ORF">MAPG_09686</name>
</gene>
<proteinExistence type="predicted"/>
<feature type="region of interest" description="Disordered" evidence="1">
    <location>
        <begin position="1"/>
        <end position="37"/>
    </location>
</feature>
<evidence type="ECO:0000313" key="3">
    <source>
        <dbReference type="EnsemblFungi" id="MAPG_09686T0"/>
    </source>
</evidence>
<evidence type="ECO:0000256" key="1">
    <source>
        <dbReference type="SAM" id="MobiDB-lite"/>
    </source>
</evidence>
<keyword evidence="4" id="KW-1185">Reference proteome</keyword>
<dbReference type="EnsemblFungi" id="MAPG_09686T0">
    <property type="protein sequence ID" value="MAPG_09686T0"/>
    <property type="gene ID" value="MAPG_09686"/>
</dbReference>
<protein>
    <submittedName>
        <fullName evidence="2 3">Uncharacterized protein</fullName>
    </submittedName>
</protein>
<reference evidence="4" key="2">
    <citation type="submission" date="2010-05" db="EMBL/GenBank/DDBJ databases">
        <title>The genome sequence of Magnaporthe poae strain ATCC 64411.</title>
        <authorList>
            <person name="Ma L.-J."/>
            <person name="Dead R."/>
            <person name="Young S."/>
            <person name="Zeng Q."/>
            <person name="Koehrsen M."/>
            <person name="Alvarado L."/>
            <person name="Berlin A."/>
            <person name="Chapman S.B."/>
            <person name="Chen Z."/>
            <person name="Freedman E."/>
            <person name="Gellesch M."/>
            <person name="Goldberg J."/>
            <person name="Griggs A."/>
            <person name="Gujja S."/>
            <person name="Heilman E.R."/>
            <person name="Heiman D."/>
            <person name="Hepburn T."/>
            <person name="Howarth C."/>
            <person name="Jen D."/>
            <person name="Larson L."/>
            <person name="Mehta T."/>
            <person name="Neiman D."/>
            <person name="Pearson M."/>
            <person name="Roberts A."/>
            <person name="Saif S."/>
            <person name="Shea T."/>
            <person name="Shenoy N."/>
            <person name="Sisk P."/>
            <person name="Stolte C."/>
            <person name="Sykes S."/>
            <person name="Walk T."/>
            <person name="White J."/>
            <person name="Yandava C."/>
            <person name="Haas B."/>
            <person name="Nusbaum C."/>
            <person name="Birren B."/>
        </authorList>
    </citation>
    <scope>NUCLEOTIDE SEQUENCE [LARGE SCALE GENOMIC DNA]</scope>
    <source>
        <strain evidence="4">ATCC 64411 / 73-15</strain>
    </source>
</reference>
<dbReference type="Proteomes" id="UP000011715">
    <property type="component" value="Unassembled WGS sequence"/>
</dbReference>
<reference evidence="3" key="5">
    <citation type="submission" date="2015-06" db="UniProtKB">
        <authorList>
            <consortium name="EnsemblFungi"/>
        </authorList>
    </citation>
    <scope>IDENTIFICATION</scope>
    <source>
        <strain evidence="3">ATCC 64411</strain>
    </source>
</reference>
<evidence type="ECO:0000313" key="2">
    <source>
        <dbReference type="EMBL" id="KLU91163.1"/>
    </source>
</evidence>